<reference evidence="1 2" key="1">
    <citation type="submission" date="2017-04" db="EMBL/GenBank/DDBJ databases">
        <title>Draft genome sequence of Marssonina coronaria NL1: causal agent of apple blotch.</title>
        <authorList>
            <person name="Cheng Q."/>
        </authorList>
    </citation>
    <scope>NUCLEOTIDE SEQUENCE [LARGE SCALE GENOMIC DNA]</scope>
    <source>
        <strain evidence="1 2">NL1</strain>
    </source>
</reference>
<evidence type="ECO:0000313" key="2">
    <source>
        <dbReference type="Proteomes" id="UP000242519"/>
    </source>
</evidence>
<organism evidence="1 2">
    <name type="scientific">Diplocarpon coronariae</name>
    <dbReference type="NCBI Taxonomy" id="2795749"/>
    <lineage>
        <taxon>Eukaryota</taxon>
        <taxon>Fungi</taxon>
        <taxon>Dikarya</taxon>
        <taxon>Ascomycota</taxon>
        <taxon>Pezizomycotina</taxon>
        <taxon>Leotiomycetes</taxon>
        <taxon>Helotiales</taxon>
        <taxon>Drepanopezizaceae</taxon>
        <taxon>Diplocarpon</taxon>
    </lineage>
</organism>
<proteinExistence type="predicted"/>
<evidence type="ECO:0000313" key="1">
    <source>
        <dbReference type="EMBL" id="OWP03620.1"/>
    </source>
</evidence>
<accession>A0A218Z7N0</accession>
<comment type="caution">
    <text evidence="1">The sequence shown here is derived from an EMBL/GenBank/DDBJ whole genome shotgun (WGS) entry which is preliminary data.</text>
</comment>
<dbReference type="AlphaFoldDB" id="A0A218Z7N0"/>
<gene>
    <name evidence="1" type="ORF">B2J93_3241</name>
</gene>
<name>A0A218Z7N0_9HELO</name>
<dbReference type="InParanoid" id="A0A218Z7N0"/>
<keyword evidence="2" id="KW-1185">Reference proteome</keyword>
<protein>
    <submittedName>
        <fullName evidence="1">Uncharacterized protein</fullName>
    </submittedName>
</protein>
<dbReference type="EMBL" id="MZNU01000175">
    <property type="protein sequence ID" value="OWP03620.1"/>
    <property type="molecule type" value="Genomic_DNA"/>
</dbReference>
<sequence length="148" mass="15086">MAYSMPIFQEATASVSESTKEASPGCAGGCGCLQCGQFNGSGGIGRSYNSASLFDQGTTCPDCKGGRTCADCLTCSGTGVVCKAYGSDLTRQAGDFTDHVSWDTCPDCGGHPKTVMECRTCNGSGVVGSTTDNGHTQDYALAGSYVLP</sequence>
<dbReference type="Proteomes" id="UP000242519">
    <property type="component" value="Unassembled WGS sequence"/>
</dbReference>